<protein>
    <recommendedName>
        <fullName evidence="1">KAP NTPase domain-containing protein</fullName>
    </recommendedName>
</protein>
<sequence>MNDYISQYLFTYMDNPDPRYAVMLKGKWGCGKSFFIQNWIEQYNKKVAKNDAVLKPIYVSLYGLQSTSQITSAIDRVLHPFLYNKSVKITTNIIKILGKIAFKVDLGSNKDEQGNVSMQATLDSLSLLTSHDNEVIIGPKLIVFDDLERCLVDMKLLLGYINNFVEHGFCHVIIVGDETHTTDDTKGKLLEFKEKTVGREFEIMPDMNAAIDYFINNDVPLTEWLKSKKAFILDCFRSTKCDNLRLLRQCLYDFNVLYNEIDEKLREKGEAFMTSLLGSYVVVYCEYRGENRDTLKEFDRSYFYGISGDETKKKRISEFQNKYSFIFNNYKINVLNTSHIKQIIHEIETGQSLKSYVEETLIQIQGKSSLQDKLANFSQLSNNEFEDAYIKLENDVNNNNIPNLFLIGRSLALLVFFDYKQIHPVSRKTISLAKQHIAKIYLSIDNKNDLYQAKTLFCQGTSSYGNFYENPFGKEITDYATLIFEQRNNELKNKMEEALLNIDNDNIESLIELSTEFTPDNRCEYRWTSVFKNIDADILSYKIQNLNNRSLEELCKFFSHHYMLCQALVKGDKRYAEDLNTLENVKIKLEKVLPNRKCVDAYMLRKLVKYIDRAIRRAKGEINPIEISDDEFGSKN</sequence>
<dbReference type="Pfam" id="PF07693">
    <property type="entry name" value="KAP_NTPase"/>
    <property type="match status" value="1"/>
</dbReference>
<dbReference type="Gene3D" id="3.40.50.300">
    <property type="entry name" value="P-loop containing nucleotide triphosphate hydrolases"/>
    <property type="match status" value="1"/>
</dbReference>
<reference evidence="2 3" key="1">
    <citation type="submission" date="2018-12" db="EMBL/GenBank/DDBJ databases">
        <title>Genome sequencing of Prevotella sp. KCOM 3155 (= JS262).</title>
        <authorList>
            <person name="Kook J.-K."/>
            <person name="Park S.-N."/>
            <person name="Lim Y.K."/>
        </authorList>
    </citation>
    <scope>NUCLEOTIDE SEQUENCE [LARGE SCALE GENOMIC DNA]</scope>
    <source>
        <strain evidence="2 3">KCOM 3155</strain>
    </source>
</reference>
<dbReference type="EMBL" id="RYYU01000001">
    <property type="protein sequence ID" value="RUL59995.1"/>
    <property type="molecule type" value="Genomic_DNA"/>
</dbReference>
<evidence type="ECO:0000259" key="1">
    <source>
        <dbReference type="Pfam" id="PF07693"/>
    </source>
</evidence>
<dbReference type="Proteomes" id="UP000278983">
    <property type="component" value="Unassembled WGS sequence"/>
</dbReference>
<organism evidence="2 3">
    <name type="scientific">Prevotella koreensis</name>
    <dbReference type="NCBI Taxonomy" id="2490854"/>
    <lineage>
        <taxon>Bacteria</taxon>
        <taxon>Pseudomonadati</taxon>
        <taxon>Bacteroidota</taxon>
        <taxon>Bacteroidia</taxon>
        <taxon>Bacteroidales</taxon>
        <taxon>Prevotellaceae</taxon>
        <taxon>Prevotella</taxon>
    </lineage>
</organism>
<dbReference type="RefSeq" id="WP_126679090.1">
    <property type="nucleotide sequence ID" value="NZ_RYYU01000001.1"/>
</dbReference>
<dbReference type="InterPro" id="IPR027417">
    <property type="entry name" value="P-loop_NTPase"/>
</dbReference>
<feature type="domain" description="KAP NTPase" evidence="1">
    <location>
        <begin position="5"/>
        <end position="260"/>
    </location>
</feature>
<dbReference type="AlphaFoldDB" id="A0A3S0RBJ3"/>
<gene>
    <name evidence="2" type="ORF">EHV08_09710</name>
</gene>
<accession>A0A3S0RBJ3</accession>
<evidence type="ECO:0000313" key="3">
    <source>
        <dbReference type="Proteomes" id="UP000278983"/>
    </source>
</evidence>
<keyword evidence="3" id="KW-1185">Reference proteome</keyword>
<proteinExistence type="predicted"/>
<comment type="caution">
    <text evidence="2">The sequence shown here is derived from an EMBL/GenBank/DDBJ whole genome shotgun (WGS) entry which is preliminary data.</text>
</comment>
<evidence type="ECO:0000313" key="2">
    <source>
        <dbReference type="EMBL" id="RUL59995.1"/>
    </source>
</evidence>
<dbReference type="InterPro" id="IPR011646">
    <property type="entry name" value="KAP_P-loop"/>
</dbReference>
<name>A0A3S0RBJ3_9BACT</name>
<dbReference type="SUPFAM" id="SSF52540">
    <property type="entry name" value="P-loop containing nucleoside triphosphate hydrolases"/>
    <property type="match status" value="1"/>
</dbReference>